<dbReference type="EMBL" id="CP082904">
    <property type="protein sequence ID" value="UQY43920.1"/>
    <property type="molecule type" value="Genomic_DNA"/>
</dbReference>
<gene>
    <name evidence="1" type="ORF">K6958_19115</name>
</gene>
<keyword evidence="2" id="KW-1185">Reference proteome</keyword>
<evidence type="ECO:0000313" key="2">
    <source>
        <dbReference type="Proteomes" id="UP001056635"/>
    </source>
</evidence>
<proteinExistence type="predicted"/>
<accession>A0ABY4R6R0</accession>
<dbReference type="Proteomes" id="UP001056635">
    <property type="component" value="Chromosome"/>
</dbReference>
<sequence length="134" mass="15680">MLLLAVLVINVVDFFYINTSLINKAERNPGFKQSERRLYRLFVDEDIKNVPRITDDYYFRFRRMDGPSAEISGIVFKGATETAALEKYLTALGYRHVSDDEFGQRWEKGDRPNPNIYIWRNTASKEISLTKYSL</sequence>
<protein>
    <submittedName>
        <fullName evidence="1">Uncharacterized protein</fullName>
    </submittedName>
</protein>
<reference evidence="1" key="1">
    <citation type="submission" date="2021-09" db="EMBL/GenBank/DDBJ databases">
        <title>First case of bloodstream infection caused by Mixta hanseatica sp. nov., a member of the Erwiniaceae family.</title>
        <authorList>
            <person name="Both A."/>
            <person name="Huang J."/>
            <person name="Wenzel P."/>
            <person name="Aepfelbacher M."/>
            <person name="Rohde H."/>
            <person name="Christner M."/>
            <person name="Hentschke M."/>
        </authorList>
    </citation>
    <scope>NUCLEOTIDE SEQUENCE</scope>
    <source>
        <strain evidence="1">X22927</strain>
    </source>
</reference>
<dbReference type="RefSeq" id="WP_249892574.1">
    <property type="nucleotide sequence ID" value="NZ_CP082904.1"/>
</dbReference>
<organism evidence="1 2">
    <name type="scientific">Mixta hanseatica</name>
    <dbReference type="NCBI Taxonomy" id="2872648"/>
    <lineage>
        <taxon>Bacteria</taxon>
        <taxon>Pseudomonadati</taxon>
        <taxon>Pseudomonadota</taxon>
        <taxon>Gammaproteobacteria</taxon>
        <taxon>Enterobacterales</taxon>
        <taxon>Erwiniaceae</taxon>
        <taxon>Mixta</taxon>
    </lineage>
</organism>
<name>A0ABY4R6R0_9GAMM</name>
<evidence type="ECO:0000313" key="1">
    <source>
        <dbReference type="EMBL" id="UQY43920.1"/>
    </source>
</evidence>